<evidence type="ECO:0000256" key="1">
    <source>
        <dbReference type="ARBA" id="ARBA00022598"/>
    </source>
</evidence>
<dbReference type="PANTHER" id="PTHR43585">
    <property type="entry name" value="FUMIPYRROLE BIOSYNTHESIS PROTEIN C"/>
    <property type="match status" value="1"/>
</dbReference>
<evidence type="ECO:0000313" key="7">
    <source>
        <dbReference type="Proteomes" id="UP000053860"/>
    </source>
</evidence>
<dbReference type="InterPro" id="IPR052032">
    <property type="entry name" value="ATP-dep_AA_Ligase"/>
</dbReference>
<dbReference type="GO" id="GO:0016874">
    <property type="term" value="F:ligase activity"/>
    <property type="evidence" value="ECO:0007669"/>
    <property type="project" value="UniProtKB-KW"/>
</dbReference>
<organism evidence="6 7">
    <name type="scientific">Proteiniphilum acetatigenes</name>
    <dbReference type="NCBI Taxonomy" id="294710"/>
    <lineage>
        <taxon>Bacteria</taxon>
        <taxon>Pseudomonadati</taxon>
        <taxon>Bacteroidota</taxon>
        <taxon>Bacteroidia</taxon>
        <taxon>Bacteroidales</taxon>
        <taxon>Dysgonomonadaceae</taxon>
        <taxon>Proteiniphilum</taxon>
    </lineage>
</organism>
<evidence type="ECO:0000256" key="4">
    <source>
        <dbReference type="PROSITE-ProRule" id="PRU00409"/>
    </source>
</evidence>
<dbReference type="InterPro" id="IPR011761">
    <property type="entry name" value="ATP-grasp"/>
</dbReference>
<dbReference type="Proteomes" id="UP000053860">
    <property type="component" value="Unassembled WGS sequence"/>
</dbReference>
<dbReference type="GO" id="GO:0005524">
    <property type="term" value="F:ATP binding"/>
    <property type="evidence" value="ECO:0007669"/>
    <property type="project" value="UniProtKB-UniRule"/>
</dbReference>
<dbReference type="AlphaFoldDB" id="A0A101HIQ6"/>
<dbReference type="PATRIC" id="fig|294710.3.peg.1054"/>
<reference evidence="7" key="1">
    <citation type="journal article" date="2015" name="MBio">
        <title>Genome-Resolved Metagenomic Analysis Reveals Roles for Candidate Phyla and Other Microbial Community Members in Biogeochemical Transformations in Oil Reservoirs.</title>
        <authorList>
            <person name="Hu P."/>
            <person name="Tom L."/>
            <person name="Singh A."/>
            <person name="Thomas B.C."/>
            <person name="Baker B.J."/>
            <person name="Piceno Y.M."/>
            <person name="Andersen G.L."/>
            <person name="Banfield J.F."/>
        </authorList>
    </citation>
    <scope>NUCLEOTIDE SEQUENCE [LARGE SCALE GENOMIC DNA]</scope>
</reference>
<accession>A0A101HIQ6</accession>
<dbReference type="Gene3D" id="3.40.50.20">
    <property type="match status" value="1"/>
</dbReference>
<sequence>MKRRRITVGVTGLNNIDSPGPGIPVIRALKESNAFDVRIIGLSYETLEPGIYMQDLVDKVYQLPLPTAGTSELKERLQYIHAAEKPDVIIPNFDAELHNFIRISPWMQEELGIATFLPSHEAFEERQKSELTKFGEKYGVRVPASHMITQVQELRKLEEEIDYPMVIKGRYYDAHIASSFEQASSYFYKIVAKWGYPVIVQEFVTGTEVNVTALGNGKGSCIGAVPMRKLYITDKGKAWSGISLEDEKLMDISRHIVEKSQWRGGCELEFIKTKKEEYYLIEMNPRFPAWVYLANGCGQNHAEALVKMALGEEVKPFTRYKSGKMFIRYSYDMIVDISEFEKISTTGEK</sequence>
<evidence type="ECO:0000313" key="6">
    <source>
        <dbReference type="EMBL" id="KUK77596.1"/>
    </source>
</evidence>
<evidence type="ECO:0000259" key="5">
    <source>
        <dbReference type="PROSITE" id="PS50975"/>
    </source>
</evidence>
<keyword evidence="2 4" id="KW-0547">Nucleotide-binding</keyword>
<keyword evidence="3 4" id="KW-0067">ATP-binding</keyword>
<proteinExistence type="predicted"/>
<name>A0A101HIQ6_9BACT</name>
<evidence type="ECO:0000256" key="3">
    <source>
        <dbReference type="ARBA" id="ARBA00022840"/>
    </source>
</evidence>
<dbReference type="Pfam" id="PF15632">
    <property type="entry name" value="ATPgrasp_Ter"/>
    <property type="match status" value="1"/>
</dbReference>
<gene>
    <name evidence="6" type="ORF">XD92_0744</name>
</gene>
<protein>
    <submittedName>
        <fullName evidence="6">Biotin carboxylase like protein</fullName>
    </submittedName>
</protein>
<feature type="domain" description="ATP-grasp" evidence="5">
    <location>
        <begin position="132"/>
        <end position="310"/>
    </location>
</feature>
<dbReference type="PANTHER" id="PTHR43585:SF2">
    <property type="entry name" value="ATP-GRASP ENZYME FSQD"/>
    <property type="match status" value="1"/>
</dbReference>
<keyword evidence="1" id="KW-0436">Ligase</keyword>
<dbReference type="SUPFAM" id="SSF56059">
    <property type="entry name" value="Glutathione synthetase ATP-binding domain-like"/>
    <property type="match status" value="1"/>
</dbReference>
<dbReference type="PROSITE" id="PS50975">
    <property type="entry name" value="ATP_GRASP"/>
    <property type="match status" value="1"/>
</dbReference>
<dbReference type="GO" id="GO:0046872">
    <property type="term" value="F:metal ion binding"/>
    <property type="evidence" value="ECO:0007669"/>
    <property type="project" value="InterPro"/>
</dbReference>
<evidence type="ECO:0000256" key="2">
    <source>
        <dbReference type="ARBA" id="ARBA00022741"/>
    </source>
</evidence>
<dbReference type="Gene3D" id="3.30.470.20">
    <property type="entry name" value="ATP-grasp fold, B domain"/>
    <property type="match status" value="1"/>
</dbReference>
<comment type="caution">
    <text evidence="6">The sequence shown here is derived from an EMBL/GenBank/DDBJ whole genome shotgun (WGS) entry which is preliminary data.</text>
</comment>
<dbReference type="EMBL" id="LGGN01000121">
    <property type="protein sequence ID" value="KUK77596.1"/>
    <property type="molecule type" value="Genomic_DNA"/>
</dbReference>